<dbReference type="Proteomes" id="UP000271631">
    <property type="component" value="Unassembled WGS sequence"/>
</dbReference>
<comment type="caution">
    <text evidence="3">The sequence shown here is derived from an EMBL/GenBank/DDBJ whole genome shotgun (WGS) entry which is preliminary data.</text>
</comment>
<evidence type="ECO:0000313" key="4">
    <source>
        <dbReference type="Proteomes" id="UP000271631"/>
    </source>
</evidence>
<organism evidence="3 4">
    <name type="scientific">Pseudomonas syringae pv. maculicola</name>
    <dbReference type="NCBI Taxonomy" id="59511"/>
    <lineage>
        <taxon>Bacteria</taxon>
        <taxon>Pseudomonadati</taxon>
        <taxon>Pseudomonadota</taxon>
        <taxon>Gammaproteobacteria</taxon>
        <taxon>Pseudomonadales</taxon>
        <taxon>Pseudomonadaceae</taxon>
        <taxon>Pseudomonas</taxon>
    </lineage>
</organism>
<dbReference type="EMBL" id="RBUQ01000028">
    <property type="protein sequence ID" value="RMV43191.1"/>
    <property type="molecule type" value="Genomic_DNA"/>
</dbReference>
<gene>
    <name evidence="3" type="ORF">ALP13_02236</name>
</gene>
<sequence length="519" mass="54498">MARAHAAPQSKLCGIPELAAPCAGDRWRLCLGAMATLFLLQAARTNFSWQYGLSMMIKRTSIMRRAAMLTIAIMSALTVNSALAETPGISASSSGSVIGDDVLYSVGGGNAVTMGSAGNMDSISIGGGWNSNLVCGNMSLNNTLENQLNGTTSGFQTIMGSMISNATSAVASLPGLIIQRANPALYNLLTNGILQGRLDFDRSKGTCRAIADKMLDVAGGQMGWYKIAEGQAMSQAVKTGNTDAVSAVAQVEKQGGNDGITWVGGSKAGGSGQQPIKVVGDVTRAGYNLLNGRNAADTASISPSSCNNGMVCSIWPSPQEATTFANRVLGEQQQRTCEGCNKTTSTAGVGLTPLIQESYDSKLKALQELISGNKSLTQENLSQASSSSLPVTRGVVEALRSEHDQDILAKRLASELALSDVLGKALLLQRTLFTGSKEPNIAANDVAQQAVSQQNNNLQQEIDNLKTELDMRRNLASNSPTAILQRAQIRRDGSKGIFQGDPTPDRLDQLQNPAKGNAP</sequence>
<feature type="compositionally biased region" description="Polar residues" evidence="2">
    <location>
        <begin position="509"/>
        <end position="519"/>
    </location>
</feature>
<evidence type="ECO:0000313" key="3">
    <source>
        <dbReference type="EMBL" id="RMV43191.1"/>
    </source>
</evidence>
<reference evidence="3 4" key="1">
    <citation type="submission" date="2018-08" db="EMBL/GenBank/DDBJ databases">
        <title>Recombination of ecologically and evolutionarily significant loci maintains genetic cohesion in the Pseudomonas syringae species complex.</title>
        <authorList>
            <person name="Dillon M."/>
            <person name="Thakur S."/>
            <person name="Almeida R.N.D."/>
            <person name="Weir B.S."/>
            <person name="Guttman D.S."/>
        </authorList>
    </citation>
    <scope>NUCLEOTIDE SEQUENCE [LARGE SCALE GENOMIC DNA]</scope>
    <source>
        <strain evidence="3 4">ICMP 11281</strain>
    </source>
</reference>
<protein>
    <recommendedName>
        <fullName evidence="5">Integrating conjugative element protein</fullName>
    </recommendedName>
</protein>
<proteinExistence type="predicted"/>
<feature type="region of interest" description="Disordered" evidence="2">
    <location>
        <begin position="488"/>
        <end position="519"/>
    </location>
</feature>
<evidence type="ECO:0000256" key="2">
    <source>
        <dbReference type="SAM" id="MobiDB-lite"/>
    </source>
</evidence>
<name>A0A3M6CIG5_PSEYM</name>
<dbReference type="InterPro" id="IPR021204">
    <property type="entry name" value="Integr_conj_element_PFL4711"/>
</dbReference>
<accession>A0A3M6CIG5</accession>
<evidence type="ECO:0008006" key="5">
    <source>
        <dbReference type="Google" id="ProtNLM"/>
    </source>
</evidence>
<feature type="coiled-coil region" evidence="1">
    <location>
        <begin position="444"/>
        <end position="475"/>
    </location>
</feature>
<evidence type="ECO:0000256" key="1">
    <source>
        <dbReference type="SAM" id="Coils"/>
    </source>
</evidence>
<dbReference type="AlphaFoldDB" id="A0A3M6CIG5"/>
<keyword evidence="1" id="KW-0175">Coiled coil</keyword>
<dbReference type="NCBIfam" id="TIGR03755">
    <property type="entry name" value="conj_TIGR03755"/>
    <property type="match status" value="1"/>
</dbReference>